<evidence type="ECO:0000313" key="1">
    <source>
        <dbReference type="EMBL" id="EZP77799.1"/>
    </source>
</evidence>
<protein>
    <submittedName>
        <fullName evidence="1">Uncharacterized protein</fullName>
    </submittedName>
</protein>
<accession>A0A031JMI2</accession>
<dbReference type="EMBL" id="JFYZ01000032">
    <property type="protein sequence ID" value="EZP77799.1"/>
    <property type="molecule type" value="Genomic_DNA"/>
</dbReference>
<evidence type="ECO:0000313" key="2">
    <source>
        <dbReference type="Proteomes" id="UP000024329"/>
    </source>
</evidence>
<dbReference type="AlphaFoldDB" id="A0A031JMI2"/>
<organism evidence="1 2">
    <name type="scientific">Novosphingobium resinovorum</name>
    <dbReference type="NCBI Taxonomy" id="158500"/>
    <lineage>
        <taxon>Bacteria</taxon>
        <taxon>Pseudomonadati</taxon>
        <taxon>Pseudomonadota</taxon>
        <taxon>Alphaproteobacteria</taxon>
        <taxon>Sphingomonadales</taxon>
        <taxon>Sphingomonadaceae</taxon>
        <taxon>Novosphingobium</taxon>
    </lineage>
</organism>
<dbReference type="Proteomes" id="UP000024329">
    <property type="component" value="Unassembled WGS sequence"/>
</dbReference>
<dbReference type="RefSeq" id="WP_036528659.1">
    <property type="nucleotide sequence ID" value="NZ_JFYZ01000032.1"/>
</dbReference>
<gene>
    <name evidence="1" type="ORF">BV97_04368</name>
</gene>
<comment type="caution">
    <text evidence="1">The sequence shown here is derived from an EMBL/GenBank/DDBJ whole genome shotgun (WGS) entry which is preliminary data.</text>
</comment>
<reference evidence="1 2" key="1">
    <citation type="submission" date="2014-03" db="EMBL/GenBank/DDBJ databases">
        <title>Whole genome sequence of Novosphingobium resinovorum KF1.</title>
        <authorList>
            <person name="Gan H.M."/>
            <person name="Gan H.Y."/>
            <person name="Chew T.H."/>
            <person name="Savka M.A."/>
        </authorList>
    </citation>
    <scope>NUCLEOTIDE SEQUENCE [LARGE SCALE GENOMIC DNA]</scope>
    <source>
        <strain evidence="1 2">KF1</strain>
    </source>
</reference>
<sequence>MCPETTQIADPNPNAGITLVLWPDGTWCWGDDFDPADYSFMSNDYEVIDMGDMPRVERLAREDAQLCADVLEELR</sequence>
<proteinExistence type="predicted"/>
<name>A0A031JMI2_9SPHN</name>
<dbReference type="PATRIC" id="fig|158500.4.peg.4440"/>